<dbReference type="AlphaFoldDB" id="A0A6I4V5A4"/>
<sequence>MIFRLWAKAEMSDDERALIDRYDMGESCLIAADDFEHLKGAAIFGFVAFLIGGVLAGAYSGEIIGGLAFGVIAGVAAGYWWLNEKRETIWMRDLLYGRRFKCDSIIELAQKEAMLDNACIALRQVVETAKHWDGVETRPVPVLPPEEAKEVVLRLG</sequence>
<evidence type="ECO:0000313" key="3">
    <source>
        <dbReference type="Proteomes" id="UP000471435"/>
    </source>
</evidence>
<dbReference type="RefSeq" id="WP_160731421.1">
    <property type="nucleotide sequence ID" value="NZ_WTYP01000002.1"/>
</dbReference>
<comment type="caution">
    <text evidence="2">The sequence shown here is derived from an EMBL/GenBank/DDBJ whole genome shotgun (WGS) entry which is preliminary data.</text>
</comment>
<accession>A0A6I4V5A4</accession>
<gene>
    <name evidence="2" type="ORF">GRI43_12545</name>
</gene>
<protein>
    <submittedName>
        <fullName evidence="2">Uncharacterized protein</fullName>
    </submittedName>
</protein>
<feature type="transmembrane region" description="Helical" evidence="1">
    <location>
        <begin position="40"/>
        <end position="57"/>
    </location>
</feature>
<feature type="transmembrane region" description="Helical" evidence="1">
    <location>
        <begin position="63"/>
        <end position="82"/>
    </location>
</feature>
<evidence type="ECO:0000313" key="2">
    <source>
        <dbReference type="EMBL" id="MXP48216.1"/>
    </source>
</evidence>
<dbReference type="EMBL" id="WTYP01000002">
    <property type="protein sequence ID" value="MXP48216.1"/>
    <property type="molecule type" value="Genomic_DNA"/>
</dbReference>
<dbReference type="OrthoDB" id="7405877at2"/>
<dbReference type="Proteomes" id="UP000471435">
    <property type="component" value="Unassembled WGS sequence"/>
</dbReference>
<name>A0A6I4V5A4_9SPHN</name>
<evidence type="ECO:0000256" key="1">
    <source>
        <dbReference type="SAM" id="Phobius"/>
    </source>
</evidence>
<keyword evidence="1" id="KW-0472">Membrane</keyword>
<reference evidence="2 3" key="1">
    <citation type="submission" date="2019-12" db="EMBL/GenBank/DDBJ databases">
        <title>Genomic-based taxomic classification of the family Erythrobacteraceae.</title>
        <authorList>
            <person name="Xu L."/>
        </authorList>
    </citation>
    <scope>NUCLEOTIDE SEQUENCE [LARGE SCALE GENOMIC DNA]</scope>
    <source>
        <strain evidence="2 3">SW-109</strain>
    </source>
</reference>
<organism evidence="2 3">
    <name type="scientific">Pontixanthobacter luteolus</name>
    <dbReference type="NCBI Taxonomy" id="295089"/>
    <lineage>
        <taxon>Bacteria</taxon>
        <taxon>Pseudomonadati</taxon>
        <taxon>Pseudomonadota</taxon>
        <taxon>Alphaproteobacteria</taxon>
        <taxon>Sphingomonadales</taxon>
        <taxon>Erythrobacteraceae</taxon>
        <taxon>Pontixanthobacter</taxon>
    </lineage>
</organism>
<proteinExistence type="predicted"/>
<keyword evidence="1" id="KW-1133">Transmembrane helix</keyword>
<keyword evidence="1" id="KW-0812">Transmembrane</keyword>
<keyword evidence="3" id="KW-1185">Reference proteome</keyword>